<dbReference type="Proteomes" id="UP000765509">
    <property type="component" value="Unassembled WGS sequence"/>
</dbReference>
<reference evidence="2" key="1">
    <citation type="submission" date="2021-03" db="EMBL/GenBank/DDBJ databases">
        <title>Draft genome sequence of rust myrtle Austropuccinia psidii MF-1, a brazilian biotype.</title>
        <authorList>
            <person name="Quecine M.C."/>
            <person name="Pachon D.M.R."/>
            <person name="Bonatelli M.L."/>
            <person name="Correr F.H."/>
            <person name="Franceschini L.M."/>
            <person name="Leite T.F."/>
            <person name="Margarido G.R.A."/>
            <person name="Almeida C.A."/>
            <person name="Ferrarezi J.A."/>
            <person name="Labate C.A."/>
        </authorList>
    </citation>
    <scope>NUCLEOTIDE SEQUENCE</scope>
    <source>
        <strain evidence="2">MF-1</strain>
    </source>
</reference>
<sequence>MSPVNIRNQPEDRTGLFRTGISGYGHHSGWKDTEGNNTHTDINLLLQQELQNRGLEGYGSSSSAPPTRKRSITMEH</sequence>
<dbReference type="EMBL" id="AVOT02063357">
    <property type="protein sequence ID" value="MBW0556091.1"/>
    <property type="molecule type" value="Genomic_DNA"/>
</dbReference>
<organism evidence="2 3">
    <name type="scientific">Austropuccinia psidii MF-1</name>
    <dbReference type="NCBI Taxonomy" id="1389203"/>
    <lineage>
        <taxon>Eukaryota</taxon>
        <taxon>Fungi</taxon>
        <taxon>Dikarya</taxon>
        <taxon>Basidiomycota</taxon>
        <taxon>Pucciniomycotina</taxon>
        <taxon>Pucciniomycetes</taxon>
        <taxon>Pucciniales</taxon>
        <taxon>Sphaerophragmiaceae</taxon>
        <taxon>Austropuccinia</taxon>
    </lineage>
</organism>
<evidence type="ECO:0000313" key="3">
    <source>
        <dbReference type="Proteomes" id="UP000765509"/>
    </source>
</evidence>
<dbReference type="AlphaFoldDB" id="A0A9Q3J5W6"/>
<comment type="caution">
    <text evidence="2">The sequence shown here is derived from an EMBL/GenBank/DDBJ whole genome shotgun (WGS) entry which is preliminary data.</text>
</comment>
<accession>A0A9Q3J5W6</accession>
<proteinExistence type="predicted"/>
<protein>
    <submittedName>
        <fullName evidence="2">Uncharacterized protein</fullName>
    </submittedName>
</protein>
<evidence type="ECO:0000256" key="1">
    <source>
        <dbReference type="SAM" id="MobiDB-lite"/>
    </source>
</evidence>
<feature type="region of interest" description="Disordered" evidence="1">
    <location>
        <begin position="51"/>
        <end position="76"/>
    </location>
</feature>
<feature type="compositionally biased region" description="Basic residues" evidence="1">
    <location>
        <begin position="67"/>
        <end position="76"/>
    </location>
</feature>
<evidence type="ECO:0000313" key="2">
    <source>
        <dbReference type="EMBL" id="MBW0556091.1"/>
    </source>
</evidence>
<gene>
    <name evidence="2" type="ORF">O181_095806</name>
</gene>
<keyword evidence="3" id="KW-1185">Reference proteome</keyword>
<feature type="region of interest" description="Disordered" evidence="1">
    <location>
        <begin position="1"/>
        <end position="38"/>
    </location>
</feature>
<name>A0A9Q3J5W6_9BASI</name>